<sequence length="93" mass="9753">MSSRSGLLFSRSFCVLPHALATTIVQHKYCRVQGCVCVCACCRGLECVPCVVCGACVAAALSSCGVPSVCVCRTSRLPCCSPFPSLCRSAPHH</sequence>
<evidence type="ECO:0000313" key="3">
    <source>
        <dbReference type="Proteomes" id="UP000017861"/>
    </source>
</evidence>
<accession>V5A4D5</accession>
<evidence type="ECO:0000313" key="2">
    <source>
        <dbReference type="EMBL" id="ESS55610.1"/>
    </source>
</evidence>
<organism evidence="2 3">
    <name type="scientific">Trypanosoma cruzi Dm28c</name>
    <dbReference type="NCBI Taxonomy" id="1416333"/>
    <lineage>
        <taxon>Eukaryota</taxon>
        <taxon>Discoba</taxon>
        <taxon>Euglenozoa</taxon>
        <taxon>Kinetoplastea</taxon>
        <taxon>Metakinetoplastina</taxon>
        <taxon>Trypanosomatida</taxon>
        <taxon>Trypanosomatidae</taxon>
        <taxon>Trypanosoma</taxon>
        <taxon>Schizotrypanum</taxon>
    </lineage>
</organism>
<comment type="caution">
    <text evidence="2">The sequence shown here is derived from an EMBL/GenBank/DDBJ whole genome shotgun (WGS) entry which is preliminary data.</text>
</comment>
<gene>
    <name evidence="2" type="ORF">TCDM_12908</name>
</gene>
<dbReference type="AlphaFoldDB" id="V5A4D5"/>
<protein>
    <recommendedName>
        <fullName evidence="4">Secreted protein</fullName>
    </recommendedName>
</protein>
<feature type="chain" id="PRO_5004730507" description="Secreted protein" evidence="1">
    <location>
        <begin position="22"/>
        <end position="93"/>
    </location>
</feature>
<evidence type="ECO:0000256" key="1">
    <source>
        <dbReference type="SAM" id="SignalP"/>
    </source>
</evidence>
<evidence type="ECO:0008006" key="4">
    <source>
        <dbReference type="Google" id="ProtNLM"/>
    </source>
</evidence>
<name>V5A4D5_TRYCR</name>
<keyword evidence="1" id="KW-0732">Signal</keyword>
<feature type="signal peptide" evidence="1">
    <location>
        <begin position="1"/>
        <end position="21"/>
    </location>
</feature>
<dbReference type="EMBL" id="AYLP01000750">
    <property type="protein sequence ID" value="ESS55610.1"/>
    <property type="molecule type" value="Genomic_DNA"/>
</dbReference>
<proteinExistence type="predicted"/>
<reference evidence="2 3" key="1">
    <citation type="journal article" date="2014" name="Genome Announc.">
        <title>Trypanosoma cruzi Clone Dm28c Draft Genome Sequence.</title>
        <authorList>
            <person name="Grisard E.C."/>
            <person name="Teixeira S.M."/>
            <person name="de Almeida L.G."/>
            <person name="Stoco P.H."/>
            <person name="Gerber A.L."/>
            <person name="Talavera-Lopez C."/>
            <person name="Lima O.C."/>
            <person name="Andersson B."/>
            <person name="de Vasconcelos A.T."/>
        </authorList>
    </citation>
    <scope>NUCLEOTIDE SEQUENCE [LARGE SCALE GENOMIC DNA]</scope>
    <source>
        <strain evidence="2 3">Dm28c</strain>
    </source>
</reference>
<dbReference type="VEuPathDB" id="TriTrypDB:TCDM_12908"/>
<dbReference type="Proteomes" id="UP000017861">
    <property type="component" value="Unassembled WGS sequence"/>
</dbReference>